<keyword evidence="3" id="KW-1185">Reference proteome</keyword>
<feature type="compositionally biased region" description="Polar residues" evidence="1">
    <location>
        <begin position="25"/>
        <end position="51"/>
    </location>
</feature>
<reference evidence="2" key="1">
    <citation type="journal article" date="2023" name="Insect Mol. Biol.">
        <title>Genome sequencing provides insights into the evolution of gene families encoding plant cell wall-degrading enzymes in longhorned beetles.</title>
        <authorList>
            <person name="Shin N.R."/>
            <person name="Okamura Y."/>
            <person name="Kirsch R."/>
            <person name="Pauchet Y."/>
        </authorList>
    </citation>
    <scope>NUCLEOTIDE SEQUENCE</scope>
    <source>
        <strain evidence="2">MMC_N1</strain>
    </source>
</reference>
<gene>
    <name evidence="2" type="ORF">NQ317_002890</name>
</gene>
<feature type="region of interest" description="Disordered" evidence="1">
    <location>
        <begin position="1"/>
        <end position="91"/>
    </location>
</feature>
<evidence type="ECO:0000256" key="1">
    <source>
        <dbReference type="SAM" id="MobiDB-lite"/>
    </source>
</evidence>
<protein>
    <submittedName>
        <fullName evidence="2">Uncharacterized protein</fullName>
    </submittedName>
</protein>
<organism evidence="2 3">
    <name type="scientific">Molorchus minor</name>
    <dbReference type="NCBI Taxonomy" id="1323400"/>
    <lineage>
        <taxon>Eukaryota</taxon>
        <taxon>Metazoa</taxon>
        <taxon>Ecdysozoa</taxon>
        <taxon>Arthropoda</taxon>
        <taxon>Hexapoda</taxon>
        <taxon>Insecta</taxon>
        <taxon>Pterygota</taxon>
        <taxon>Neoptera</taxon>
        <taxon>Endopterygota</taxon>
        <taxon>Coleoptera</taxon>
        <taxon>Polyphaga</taxon>
        <taxon>Cucujiformia</taxon>
        <taxon>Chrysomeloidea</taxon>
        <taxon>Cerambycidae</taxon>
        <taxon>Lamiinae</taxon>
        <taxon>Monochamini</taxon>
        <taxon>Molorchus</taxon>
    </lineage>
</organism>
<dbReference type="EMBL" id="JAPWTJ010000188">
    <property type="protein sequence ID" value="KAJ8981352.1"/>
    <property type="molecule type" value="Genomic_DNA"/>
</dbReference>
<dbReference type="Proteomes" id="UP001162164">
    <property type="component" value="Unassembled WGS sequence"/>
</dbReference>
<evidence type="ECO:0000313" key="3">
    <source>
        <dbReference type="Proteomes" id="UP001162164"/>
    </source>
</evidence>
<feature type="compositionally biased region" description="Basic residues" evidence="1">
    <location>
        <begin position="74"/>
        <end position="83"/>
    </location>
</feature>
<proteinExistence type="predicted"/>
<sequence length="124" mass="13911">MPRKTELQTEEAVAAVGSPLRRSTRININSSAPTSLSSKGNLQSTNEPSQSKTRRASLQEIEETDDKKENKPAPRSRRGHGKINKVGELDPTEVLLQINLKKVYDIEKRPIRRGRSVPNKEIVK</sequence>
<accession>A0ABQ9JVD2</accession>
<comment type="caution">
    <text evidence="2">The sequence shown here is derived from an EMBL/GenBank/DDBJ whole genome shotgun (WGS) entry which is preliminary data.</text>
</comment>
<evidence type="ECO:0000313" key="2">
    <source>
        <dbReference type="EMBL" id="KAJ8981352.1"/>
    </source>
</evidence>
<name>A0ABQ9JVD2_9CUCU</name>